<dbReference type="Gene3D" id="3.30.365.10">
    <property type="entry name" value="Aldehyde oxidase/xanthine dehydrogenase, molybdopterin binding domain"/>
    <property type="match status" value="4"/>
</dbReference>
<protein>
    <submittedName>
        <fullName evidence="4">Xanthine dehydrogenase family protein molybdopterin-binding subunit</fullName>
    </submittedName>
</protein>
<dbReference type="SMART" id="SM01008">
    <property type="entry name" value="Ald_Xan_dh_C"/>
    <property type="match status" value="1"/>
</dbReference>
<evidence type="ECO:0000313" key="5">
    <source>
        <dbReference type="Proteomes" id="UP000318093"/>
    </source>
</evidence>
<evidence type="ECO:0000256" key="1">
    <source>
        <dbReference type="ARBA" id="ARBA00022505"/>
    </source>
</evidence>
<gene>
    <name evidence="4" type="ORF">E6H03_10205</name>
</gene>
<evidence type="ECO:0000256" key="2">
    <source>
        <dbReference type="ARBA" id="ARBA00023002"/>
    </source>
</evidence>
<dbReference type="PANTHER" id="PTHR11908">
    <property type="entry name" value="XANTHINE DEHYDROGENASE"/>
    <property type="match status" value="1"/>
</dbReference>
<dbReference type="Pfam" id="PF20256">
    <property type="entry name" value="MoCoBD_2"/>
    <property type="match status" value="1"/>
</dbReference>
<dbReference type="Pfam" id="PF01315">
    <property type="entry name" value="Ald_Xan_dh_C"/>
    <property type="match status" value="1"/>
</dbReference>
<dbReference type="GO" id="GO:0005506">
    <property type="term" value="F:iron ion binding"/>
    <property type="evidence" value="ECO:0007669"/>
    <property type="project" value="InterPro"/>
</dbReference>
<dbReference type="Proteomes" id="UP000318093">
    <property type="component" value="Unassembled WGS sequence"/>
</dbReference>
<accession>A0A537J7I3</accession>
<dbReference type="InterPro" id="IPR008274">
    <property type="entry name" value="AldOxase/xan_DH_MoCoBD1"/>
</dbReference>
<dbReference type="PANTHER" id="PTHR11908:SF132">
    <property type="entry name" value="ALDEHYDE OXIDASE 1-RELATED"/>
    <property type="match status" value="1"/>
</dbReference>
<dbReference type="InterPro" id="IPR036856">
    <property type="entry name" value="Ald_Oxase/Xan_DH_a/b_sf"/>
</dbReference>
<dbReference type="SUPFAM" id="SSF54665">
    <property type="entry name" value="CO dehydrogenase molybdoprotein N-domain-like"/>
    <property type="match status" value="1"/>
</dbReference>
<reference evidence="4 5" key="1">
    <citation type="journal article" date="2019" name="Nat. Microbiol.">
        <title>Mediterranean grassland soil C-N compound turnover is dependent on rainfall and depth, and is mediated by genomically divergent microorganisms.</title>
        <authorList>
            <person name="Diamond S."/>
            <person name="Andeer P.F."/>
            <person name="Li Z."/>
            <person name="Crits-Christoph A."/>
            <person name="Burstein D."/>
            <person name="Anantharaman K."/>
            <person name="Lane K.R."/>
            <person name="Thomas B.C."/>
            <person name="Pan C."/>
            <person name="Northen T.R."/>
            <person name="Banfield J.F."/>
        </authorList>
    </citation>
    <scope>NUCLEOTIDE SEQUENCE [LARGE SCALE GENOMIC DNA]</scope>
    <source>
        <strain evidence="4">NP_6</strain>
    </source>
</reference>
<sequence>MPFSVVGQSVPRVDGEEKLTGRTQFVADQEMRGLLHARLFLSPYAHARIRRIPVAAARAVPGVVAVLTADDLPFGDAVPNVRGRCLLARGEVRFAGDPVAVVVAETEEAAADGLERLASGAEFDPLPALVDPVAAADPGAPLVQPGLAGKSAEASLHAAVKVEEESNDQRPSNVTSRVRFVRGDIERGLRESALVVGRTFRTSVVHQAYIEPHATTAAFDPSSRRLTVWTATQGLFYSRENVAQVLGLPESSVRIIPMAVGGGFGAKILLLEPLAGALAMLLGRPVRVVLTRSDEFRTATPAPQSTLEVRLGARRDGTLVAIQAQLMFDAGALPGAPLNIAALMLGGNYQAPHLDIQGREILTHKAPIGAYRAPGAPQAAFALESVLDDLARGLGLDPIEFRLRNASQGGDPMPSGEPWPRIGLRESLQAIQEDPLWRNRERDGRGIGVAAGGWLGGLEPASACIRLNTDGGAQVIVGSVDISGTATGLAQIAAEMLGLPVSRVRLVGADSDSAPYAGMSGGSKIIYSVGSAVVKAAEDARRQLLALAARRLEASEADLEITGGVVGVRGVPARTIAVADLVKLTSGFGAGNPPIFGVASEAIVQRAPAFGAHVARIRLDADSGRVRVVDYAVAQDVGRAINPAAVRGQIHGGVAQGVGWALLERMLYDEQGSVATGTFLDYALPRATDVPPIRINLVEVPSERGPYGAKGVGEPPVVPVAAAIGNAIMDACGARVEELPIVPESVVAALRRATSA</sequence>
<feature type="domain" description="Aldehyde oxidase/xanthine dehydrogenase a/b hammerhead" evidence="3">
    <location>
        <begin position="20"/>
        <end position="127"/>
    </location>
</feature>
<keyword evidence="1" id="KW-0500">Molybdenum</keyword>
<dbReference type="GO" id="GO:0016491">
    <property type="term" value="F:oxidoreductase activity"/>
    <property type="evidence" value="ECO:0007669"/>
    <property type="project" value="UniProtKB-KW"/>
</dbReference>
<name>A0A537J7I3_9BACT</name>
<dbReference type="SUPFAM" id="SSF56003">
    <property type="entry name" value="Molybdenum cofactor-binding domain"/>
    <property type="match status" value="1"/>
</dbReference>
<dbReference type="Gene3D" id="3.90.1170.50">
    <property type="entry name" value="Aldehyde oxidase/xanthine dehydrogenase, a/b hammerhead"/>
    <property type="match status" value="1"/>
</dbReference>
<proteinExistence type="predicted"/>
<dbReference type="InterPro" id="IPR000674">
    <property type="entry name" value="Ald_Oxase/Xan_DH_a/b"/>
</dbReference>
<dbReference type="Pfam" id="PF02738">
    <property type="entry name" value="MoCoBD_1"/>
    <property type="match status" value="1"/>
</dbReference>
<keyword evidence="2" id="KW-0560">Oxidoreductase</keyword>
<comment type="caution">
    <text evidence="4">The sequence shown here is derived from an EMBL/GenBank/DDBJ whole genome shotgun (WGS) entry which is preliminary data.</text>
</comment>
<dbReference type="InterPro" id="IPR046867">
    <property type="entry name" value="AldOxase/xan_DH_MoCoBD2"/>
</dbReference>
<dbReference type="AlphaFoldDB" id="A0A537J7I3"/>
<dbReference type="InterPro" id="IPR037165">
    <property type="entry name" value="AldOxase/xan_DH_Mopterin-bd_sf"/>
</dbReference>
<organism evidence="4 5">
    <name type="scientific">Candidatus Segetimicrobium genomatis</name>
    <dbReference type="NCBI Taxonomy" id="2569760"/>
    <lineage>
        <taxon>Bacteria</taxon>
        <taxon>Bacillati</taxon>
        <taxon>Candidatus Sysuimicrobiota</taxon>
        <taxon>Candidatus Sysuimicrobiia</taxon>
        <taxon>Candidatus Sysuimicrobiales</taxon>
        <taxon>Candidatus Segetimicrobiaceae</taxon>
        <taxon>Candidatus Segetimicrobium</taxon>
    </lineage>
</organism>
<evidence type="ECO:0000259" key="3">
    <source>
        <dbReference type="SMART" id="SM01008"/>
    </source>
</evidence>
<dbReference type="EMBL" id="VBAN01000326">
    <property type="protein sequence ID" value="TMI79453.1"/>
    <property type="molecule type" value="Genomic_DNA"/>
</dbReference>
<evidence type="ECO:0000313" key="4">
    <source>
        <dbReference type="EMBL" id="TMI79453.1"/>
    </source>
</evidence>
<dbReference type="InterPro" id="IPR016208">
    <property type="entry name" value="Ald_Oxase/xanthine_DH-like"/>
</dbReference>